<dbReference type="InterPro" id="IPR036646">
    <property type="entry name" value="PGAM_B_sf"/>
</dbReference>
<keyword evidence="6 9" id="KW-0324">Glycolysis</keyword>
<feature type="binding site" evidence="9 13">
    <location>
        <position position="417"/>
    </location>
    <ligand>
        <name>Mn(2+)</name>
        <dbReference type="ChEBI" id="CHEBI:29035"/>
        <label>1</label>
    </ligand>
</feature>
<feature type="binding site" evidence="9 12">
    <location>
        <begin position="166"/>
        <end position="167"/>
    </location>
    <ligand>
        <name>substrate</name>
    </ligand>
</feature>
<feature type="active site" description="Phosphoserine intermediate" evidence="9 11">
    <location>
        <position position="74"/>
    </location>
</feature>
<feature type="binding site" evidence="9 13">
    <location>
        <position position="74"/>
    </location>
    <ligand>
        <name>Mn(2+)</name>
        <dbReference type="ChEBI" id="CHEBI:29035"/>
        <label>2</label>
    </ligand>
</feature>
<dbReference type="HAMAP" id="MF_01038">
    <property type="entry name" value="GpmI"/>
    <property type="match status" value="1"/>
</dbReference>
<comment type="catalytic activity">
    <reaction evidence="1 9">
        <text>(2R)-2-phosphoglycerate = (2R)-3-phosphoglycerate</text>
        <dbReference type="Rhea" id="RHEA:15901"/>
        <dbReference type="ChEBI" id="CHEBI:58272"/>
        <dbReference type="ChEBI" id="CHEBI:58289"/>
        <dbReference type="EC" id="5.4.2.12"/>
    </reaction>
</comment>
<name>A0A2M6W6C6_9BACT</name>
<keyword evidence="5 9" id="KW-0479">Metal-binding</keyword>
<evidence type="ECO:0000256" key="11">
    <source>
        <dbReference type="PIRSR" id="PIRSR001492-1"/>
    </source>
</evidence>
<evidence type="ECO:0000256" key="4">
    <source>
        <dbReference type="ARBA" id="ARBA00008819"/>
    </source>
</evidence>
<proteinExistence type="inferred from homology"/>
<dbReference type="NCBIfam" id="TIGR01307">
    <property type="entry name" value="pgm_bpd_ind"/>
    <property type="match status" value="1"/>
</dbReference>
<comment type="subunit">
    <text evidence="9">Monomer.</text>
</comment>
<comment type="pathway">
    <text evidence="3 9">Carbohydrate degradation; glycolysis; pyruvate from D-glyceraldehyde 3-phosphate: step 3/5.</text>
</comment>
<protein>
    <recommendedName>
        <fullName evidence="9 10">2,3-bisphosphoglycerate-independent phosphoglycerate mutase</fullName>
        <shortName evidence="9">BPG-independent PGAM</shortName>
        <shortName evidence="9">Phosphoglyceromutase</shortName>
        <shortName evidence="9">iPGM</shortName>
        <ecNumber evidence="9 10">5.4.2.12</ecNumber>
    </recommendedName>
</protein>
<dbReference type="InterPro" id="IPR017850">
    <property type="entry name" value="Alkaline_phosphatase_core_sf"/>
</dbReference>
<evidence type="ECO:0000256" key="9">
    <source>
        <dbReference type="HAMAP-Rule" id="MF_01038"/>
    </source>
</evidence>
<evidence type="ECO:0000259" key="15">
    <source>
        <dbReference type="Pfam" id="PF06415"/>
    </source>
</evidence>
<dbReference type="Proteomes" id="UP000231426">
    <property type="component" value="Unassembled WGS sequence"/>
</dbReference>
<dbReference type="PANTHER" id="PTHR31637">
    <property type="entry name" value="2,3-BISPHOSPHOGLYCERATE-INDEPENDENT PHOSPHOGLYCERATE MUTASE"/>
    <property type="match status" value="1"/>
</dbReference>
<dbReference type="GO" id="GO:0005737">
    <property type="term" value="C:cytoplasm"/>
    <property type="evidence" value="ECO:0007669"/>
    <property type="project" value="InterPro"/>
</dbReference>
<feature type="binding site" evidence="9 12">
    <location>
        <position position="196"/>
    </location>
    <ligand>
        <name>substrate</name>
    </ligand>
</feature>
<organism evidence="16 17">
    <name type="scientific">Candidatus Magasanikbacteria bacterium CG10_big_fil_rev_8_21_14_0_10_36_32</name>
    <dbReference type="NCBI Taxonomy" id="1974646"/>
    <lineage>
        <taxon>Bacteria</taxon>
        <taxon>Candidatus Magasanikiibacteriota</taxon>
    </lineage>
</organism>
<feature type="domain" description="BPG-independent PGAM N-terminal" evidence="15">
    <location>
        <begin position="94"/>
        <end position="313"/>
    </location>
</feature>
<feature type="binding site" evidence="9 13">
    <location>
        <position position="477"/>
    </location>
    <ligand>
        <name>Mn(2+)</name>
        <dbReference type="ChEBI" id="CHEBI:29035"/>
        <label>1</label>
    </ligand>
</feature>
<dbReference type="EC" id="5.4.2.12" evidence="9 10"/>
<evidence type="ECO:0000256" key="3">
    <source>
        <dbReference type="ARBA" id="ARBA00004798"/>
    </source>
</evidence>
<evidence type="ECO:0000256" key="13">
    <source>
        <dbReference type="PIRSR" id="PIRSR001492-3"/>
    </source>
</evidence>
<dbReference type="UniPathway" id="UPA00109">
    <property type="reaction ID" value="UER00186"/>
</dbReference>
<feature type="binding site" evidence="9 12">
    <location>
        <position position="136"/>
    </location>
    <ligand>
        <name>substrate</name>
    </ligand>
</feature>
<dbReference type="SUPFAM" id="SSF64158">
    <property type="entry name" value="2,3-Bisphosphoglycerate-independent phosphoglycerate mutase, substrate-binding domain"/>
    <property type="match status" value="1"/>
</dbReference>
<feature type="binding site" evidence="9 13">
    <location>
        <position position="459"/>
    </location>
    <ligand>
        <name>Mn(2+)</name>
        <dbReference type="ChEBI" id="CHEBI:29035"/>
        <label>2</label>
    </ligand>
</feature>
<dbReference type="InterPro" id="IPR006124">
    <property type="entry name" value="Metalloenzyme"/>
</dbReference>
<keyword evidence="7 9" id="KW-0464">Manganese</keyword>
<dbReference type="SUPFAM" id="SSF53649">
    <property type="entry name" value="Alkaline phosphatase-like"/>
    <property type="match status" value="1"/>
</dbReference>
<reference evidence="17" key="1">
    <citation type="submission" date="2017-09" db="EMBL/GenBank/DDBJ databases">
        <title>Depth-based differentiation of microbial function through sediment-hosted aquifers and enrichment of novel symbionts in the deep terrestrial subsurface.</title>
        <authorList>
            <person name="Probst A.J."/>
            <person name="Ladd B."/>
            <person name="Jarett J.K."/>
            <person name="Geller-Mcgrath D.E."/>
            <person name="Sieber C.M.K."/>
            <person name="Emerson J.B."/>
            <person name="Anantharaman K."/>
            <person name="Thomas B.C."/>
            <person name="Malmstrom R."/>
            <person name="Stieglmeier M."/>
            <person name="Klingl A."/>
            <person name="Woyke T."/>
            <person name="Ryan C.M."/>
            <person name="Banfield J.F."/>
        </authorList>
    </citation>
    <scope>NUCLEOTIDE SEQUENCE [LARGE SCALE GENOMIC DNA]</scope>
</reference>
<dbReference type="PANTHER" id="PTHR31637:SF0">
    <property type="entry name" value="2,3-BISPHOSPHOGLYCERATE-INDEPENDENT PHOSPHOGLYCERATE MUTASE"/>
    <property type="match status" value="1"/>
</dbReference>
<comment type="function">
    <text evidence="2 9">Catalyzes the interconversion of 2-phosphoglycerate and 3-phosphoglycerate.</text>
</comment>
<evidence type="ECO:0000313" key="16">
    <source>
        <dbReference type="EMBL" id="PIT88310.1"/>
    </source>
</evidence>
<dbReference type="GO" id="GO:0030145">
    <property type="term" value="F:manganese ion binding"/>
    <property type="evidence" value="ECO:0007669"/>
    <property type="project" value="UniProtKB-UniRule"/>
</dbReference>
<keyword evidence="8 9" id="KW-0413">Isomerase</keyword>
<evidence type="ECO:0000256" key="6">
    <source>
        <dbReference type="ARBA" id="ARBA00023152"/>
    </source>
</evidence>
<evidence type="ECO:0000259" key="14">
    <source>
        <dbReference type="Pfam" id="PF01676"/>
    </source>
</evidence>
<accession>A0A2M6W6C6</accession>
<dbReference type="InterPro" id="IPR005995">
    <property type="entry name" value="Pgm_bpd_ind"/>
</dbReference>
<dbReference type="AlphaFoldDB" id="A0A2M6W6C6"/>
<dbReference type="Gene3D" id="3.40.1450.10">
    <property type="entry name" value="BPG-independent phosphoglycerate mutase, domain B"/>
    <property type="match status" value="1"/>
</dbReference>
<feature type="binding site" evidence="9 13">
    <location>
        <position position="23"/>
    </location>
    <ligand>
        <name>Mn(2+)</name>
        <dbReference type="ChEBI" id="CHEBI:29035"/>
        <label>2</label>
    </ligand>
</feature>
<feature type="binding site" evidence="9 12">
    <location>
        <begin position="272"/>
        <end position="275"/>
    </location>
    <ligand>
        <name>substrate</name>
    </ligand>
</feature>
<dbReference type="EMBL" id="PFBV01000003">
    <property type="protein sequence ID" value="PIT88310.1"/>
    <property type="molecule type" value="Genomic_DNA"/>
</dbReference>
<dbReference type="PIRSF" id="PIRSF001492">
    <property type="entry name" value="IPGAM"/>
    <property type="match status" value="1"/>
</dbReference>
<feature type="binding site" evidence="9 12">
    <location>
        <position position="202"/>
    </location>
    <ligand>
        <name>substrate</name>
    </ligand>
</feature>
<gene>
    <name evidence="9" type="primary">gpmI</name>
    <name evidence="16" type="ORF">COU29_00770</name>
</gene>
<comment type="similarity">
    <text evidence="4 9">Belongs to the BPG-independent phosphoglycerate mutase family.</text>
</comment>
<comment type="cofactor">
    <cofactor evidence="9">
        <name>Mn(2+)</name>
        <dbReference type="ChEBI" id="CHEBI:29035"/>
    </cofactor>
    <text evidence="9">Binds 2 manganese ions per subunit.</text>
</comment>
<evidence type="ECO:0000256" key="10">
    <source>
        <dbReference type="NCBIfam" id="TIGR01307"/>
    </source>
</evidence>
<dbReference type="Gene3D" id="3.40.720.10">
    <property type="entry name" value="Alkaline Phosphatase, subunit A"/>
    <property type="match status" value="1"/>
</dbReference>
<evidence type="ECO:0000256" key="5">
    <source>
        <dbReference type="ARBA" id="ARBA00022723"/>
    </source>
</evidence>
<evidence type="ECO:0000313" key="17">
    <source>
        <dbReference type="Proteomes" id="UP000231426"/>
    </source>
</evidence>
<dbReference type="GO" id="GO:0006007">
    <property type="term" value="P:glucose catabolic process"/>
    <property type="evidence" value="ECO:0007669"/>
    <property type="project" value="InterPro"/>
</dbReference>
<sequence>MAVKNKKHHNTKNKKTTVLIIMDGWGVAPLKNKGNPIQPNITPNYFRWLKDYPHTELQASGTSVGLFKGQEGNSEAGHINLGAGRVVKQDAMYISDAINDGTFFKNNAFHQAFYHVKKYNSSIHVMGLLSNHNSAHSCPEHLYALMDLLRREKFKKVYLHLFTDGRDSSQHDAPHHLKKLYEHLNNGEKIATIMGRFYAMDRSKTWKRIKQSYDALVLANSKHKAPSATEAVLQAYNRGETDEFIQPTVIIEKGEPVGKISSNDAIFFFNLRSDRARELTKVFVQRSFDKENDNSFVREKLPRNIRFVAMTDFGPDLPGVLTAFPSRDVTNSLVQILCPRRQLFVAETEKFAHVTYFFNGGYSHHFCEDRWVKINSVAVDNYSKKPKMNAGMVSDYVSHAIESCEYDFICVNFANPDIVAHTGDIKATEIAVKTVDSEVERLIKIIKKNGGQGIVTADHGNAEELVDLKTGEINTEHSTNMVPLFLIGEHFYKKRLKMKKGKLADVAPTILKMMGVKQPKEMTGRSLIK</sequence>
<dbReference type="GO" id="GO:0006096">
    <property type="term" value="P:glycolytic process"/>
    <property type="evidence" value="ECO:0007669"/>
    <property type="project" value="UniProtKB-UniRule"/>
</dbReference>
<evidence type="ECO:0000256" key="12">
    <source>
        <dbReference type="PIRSR" id="PIRSR001492-2"/>
    </source>
</evidence>
<dbReference type="Pfam" id="PF06415">
    <property type="entry name" value="iPGM_N"/>
    <property type="match status" value="1"/>
</dbReference>
<comment type="caution">
    <text evidence="16">The sequence shown here is derived from an EMBL/GenBank/DDBJ whole genome shotgun (WGS) entry which is preliminary data.</text>
</comment>
<evidence type="ECO:0000256" key="1">
    <source>
        <dbReference type="ARBA" id="ARBA00000370"/>
    </source>
</evidence>
<evidence type="ECO:0000256" key="2">
    <source>
        <dbReference type="ARBA" id="ARBA00002315"/>
    </source>
</evidence>
<feature type="domain" description="Metalloenzyme" evidence="14">
    <location>
        <begin position="15"/>
        <end position="517"/>
    </location>
</feature>
<evidence type="ECO:0000256" key="8">
    <source>
        <dbReference type="ARBA" id="ARBA00023235"/>
    </source>
</evidence>
<dbReference type="FunFam" id="3.40.1450.10:FF:000002">
    <property type="entry name" value="2,3-bisphosphoglycerate-independent phosphoglycerate mutase"/>
    <property type="match status" value="1"/>
</dbReference>
<dbReference type="InterPro" id="IPR011258">
    <property type="entry name" value="BPG-indep_PGM_N"/>
</dbReference>
<feature type="binding site" evidence="9 13">
    <location>
        <position position="421"/>
    </location>
    <ligand>
        <name>Mn(2+)</name>
        <dbReference type="ChEBI" id="CHEBI:29035"/>
        <label>1</label>
    </ligand>
</feature>
<dbReference type="GO" id="GO:0004619">
    <property type="term" value="F:phosphoglycerate mutase activity"/>
    <property type="evidence" value="ECO:0007669"/>
    <property type="project" value="UniProtKB-UniRule"/>
</dbReference>
<feature type="binding site" evidence="9 12">
    <location>
        <position position="350"/>
    </location>
    <ligand>
        <name>substrate</name>
    </ligand>
</feature>
<dbReference type="CDD" id="cd16010">
    <property type="entry name" value="iPGM"/>
    <property type="match status" value="1"/>
</dbReference>
<dbReference type="Pfam" id="PF01676">
    <property type="entry name" value="Metalloenzyme"/>
    <property type="match status" value="1"/>
</dbReference>
<evidence type="ECO:0000256" key="7">
    <source>
        <dbReference type="ARBA" id="ARBA00023211"/>
    </source>
</evidence>
<feature type="binding site" evidence="9 13">
    <location>
        <position position="458"/>
    </location>
    <ligand>
        <name>Mn(2+)</name>
        <dbReference type="ChEBI" id="CHEBI:29035"/>
        <label>2</label>
    </ligand>
</feature>